<dbReference type="Pfam" id="PF00202">
    <property type="entry name" value="Aminotran_3"/>
    <property type="match status" value="1"/>
</dbReference>
<accession>A0A0G1MHA0</accession>
<proteinExistence type="inferred from homology"/>
<keyword evidence="4" id="KW-0812">Transmembrane</keyword>
<dbReference type="PANTHER" id="PTHR43713:SF3">
    <property type="entry name" value="GLUTAMATE-1-SEMIALDEHYDE 2,1-AMINOMUTASE 1, CHLOROPLASTIC-RELATED"/>
    <property type="match status" value="1"/>
</dbReference>
<feature type="transmembrane region" description="Helical" evidence="4">
    <location>
        <begin position="287"/>
        <end position="310"/>
    </location>
</feature>
<dbReference type="EMBL" id="LCKX01000006">
    <property type="protein sequence ID" value="KKU07741.1"/>
    <property type="molecule type" value="Genomic_DNA"/>
</dbReference>
<evidence type="ECO:0000256" key="3">
    <source>
        <dbReference type="RuleBase" id="RU003560"/>
    </source>
</evidence>
<protein>
    <submittedName>
        <fullName evidence="5">Aminotransferase class-III</fullName>
    </submittedName>
</protein>
<dbReference type="InterPro" id="IPR015421">
    <property type="entry name" value="PyrdxlP-dep_Trfase_major"/>
</dbReference>
<comment type="caution">
    <text evidence="5">The sequence shown here is derived from an EMBL/GenBank/DDBJ whole genome shotgun (WGS) entry which is preliminary data.</text>
</comment>
<comment type="similarity">
    <text evidence="3">Belongs to the class-III pyridoxal-phosphate-dependent aminotransferase family.</text>
</comment>
<dbReference type="Gene3D" id="3.90.1150.10">
    <property type="entry name" value="Aspartate Aminotransferase, domain 1"/>
    <property type="match status" value="1"/>
</dbReference>
<name>A0A0G1MHA0_9BACT</name>
<dbReference type="PANTHER" id="PTHR43713">
    <property type="entry name" value="GLUTAMATE-1-SEMIALDEHYDE 2,1-AMINOMUTASE"/>
    <property type="match status" value="1"/>
</dbReference>
<keyword evidence="4" id="KW-1133">Transmembrane helix</keyword>
<dbReference type="InterPro" id="IPR005814">
    <property type="entry name" value="Aminotrans_3"/>
</dbReference>
<dbReference type="SUPFAM" id="SSF53383">
    <property type="entry name" value="PLP-dependent transferases"/>
    <property type="match status" value="1"/>
</dbReference>
<dbReference type="GO" id="GO:0008483">
    <property type="term" value="F:transaminase activity"/>
    <property type="evidence" value="ECO:0007669"/>
    <property type="project" value="UniProtKB-KW"/>
</dbReference>
<keyword evidence="4" id="KW-0472">Membrane</keyword>
<comment type="cofactor">
    <cofactor evidence="1">
        <name>pyridoxal 5'-phosphate</name>
        <dbReference type="ChEBI" id="CHEBI:597326"/>
    </cofactor>
</comment>
<evidence type="ECO:0000313" key="6">
    <source>
        <dbReference type="Proteomes" id="UP000033999"/>
    </source>
</evidence>
<keyword evidence="2 3" id="KW-0663">Pyridoxal phosphate</keyword>
<dbReference type="InterPro" id="IPR015424">
    <property type="entry name" value="PyrdxlP-dep_Trfase"/>
</dbReference>
<dbReference type="GO" id="GO:0030170">
    <property type="term" value="F:pyridoxal phosphate binding"/>
    <property type="evidence" value="ECO:0007669"/>
    <property type="project" value="InterPro"/>
</dbReference>
<dbReference type="Gene3D" id="3.40.640.10">
    <property type="entry name" value="Type I PLP-dependent aspartate aminotransferase-like (Major domain)"/>
    <property type="match status" value="1"/>
</dbReference>
<evidence type="ECO:0000256" key="2">
    <source>
        <dbReference type="ARBA" id="ARBA00022898"/>
    </source>
</evidence>
<keyword evidence="5" id="KW-0808">Transferase</keyword>
<reference evidence="5 6" key="1">
    <citation type="journal article" date="2015" name="Nature">
        <title>rRNA introns, odd ribosomes, and small enigmatic genomes across a large radiation of phyla.</title>
        <authorList>
            <person name="Brown C.T."/>
            <person name="Hug L.A."/>
            <person name="Thomas B.C."/>
            <person name="Sharon I."/>
            <person name="Castelle C.J."/>
            <person name="Singh A."/>
            <person name="Wilkins M.J."/>
            <person name="Williams K.H."/>
            <person name="Banfield J.F."/>
        </authorList>
    </citation>
    <scope>NUCLEOTIDE SEQUENCE [LARGE SCALE GENOMIC DNA]</scope>
</reference>
<gene>
    <name evidence="5" type="ORF">UX10_C0006G0012</name>
</gene>
<dbReference type="AlphaFoldDB" id="A0A0G1MHA0"/>
<evidence type="ECO:0000313" key="5">
    <source>
        <dbReference type="EMBL" id="KKU07741.1"/>
    </source>
</evidence>
<sequence>MNQPTNMKRTVEKSQSLFTRAERHIPRASQTLSKAPDQFVKGVSPYAFKKGVGCRVWDVDGNEYIDLSSSLGAIVLGYQHYVIEEAVRKQRESGTIFGLPSDLEVELAERLAKLLPFVEMVRYGLNGSDVTAAAVRVARAYTGRDHIAKCGYHGWPDWTIATNALRSKGVPQAVKDLTHEFVYNDLGSLEKIFSEFPDKIAAVIMEPIDAVFPKQGFLEGVKELAHKHGAVFIFDELVTGFRLARGGAAEYFKVTPDLVCYGKAISNGEPLSVLGGKREIMSMLDEVFFSFTYAGYLSSIAAALATLTFMETNGVQEKIQKTGTMLMDGLQSLIVRHMLPLKMTGYPAHPVISFKGSDGSDNLLLKTFFLQETAKAGIFTNCKHFTNYAHEESDIKIVLDKIDTIFKTMAEAMANNSIEKLLEGPMVRARYIR</sequence>
<evidence type="ECO:0000256" key="4">
    <source>
        <dbReference type="SAM" id="Phobius"/>
    </source>
</evidence>
<organism evidence="5 6">
    <name type="scientific">Candidatus Magasanikbacteria bacterium GW2011_GWA2_45_39</name>
    <dbReference type="NCBI Taxonomy" id="1619041"/>
    <lineage>
        <taxon>Bacteria</taxon>
        <taxon>Candidatus Magasanikiibacteriota</taxon>
    </lineage>
</organism>
<dbReference type="InterPro" id="IPR015422">
    <property type="entry name" value="PyrdxlP-dep_Trfase_small"/>
</dbReference>
<dbReference type="Proteomes" id="UP000033999">
    <property type="component" value="Unassembled WGS sequence"/>
</dbReference>
<keyword evidence="5" id="KW-0032">Aminotransferase</keyword>
<evidence type="ECO:0000256" key="1">
    <source>
        <dbReference type="ARBA" id="ARBA00001933"/>
    </source>
</evidence>